<feature type="domain" description="Treble clef zinc finger" evidence="1">
    <location>
        <begin position="337"/>
        <end position="391"/>
    </location>
</feature>
<proteinExistence type="predicted"/>
<accession>A0ABQ1CFP0</accession>
<organism evidence="2 3">
    <name type="scientific">Mycobacterium paragordonae</name>
    <dbReference type="NCBI Taxonomy" id="1389713"/>
    <lineage>
        <taxon>Bacteria</taxon>
        <taxon>Bacillati</taxon>
        <taxon>Actinomycetota</taxon>
        <taxon>Actinomycetes</taxon>
        <taxon>Mycobacteriales</taxon>
        <taxon>Mycobacteriaceae</taxon>
        <taxon>Mycobacterium</taxon>
    </lineage>
</organism>
<evidence type="ECO:0000313" key="3">
    <source>
        <dbReference type="Proteomes" id="UP000465240"/>
    </source>
</evidence>
<geneLocation type="plasmid" evidence="2">
    <name>pJCM18565</name>
</geneLocation>
<protein>
    <recommendedName>
        <fullName evidence="1">Treble clef zinc finger domain-containing protein</fullName>
    </recommendedName>
</protein>
<reference evidence="2 3" key="1">
    <citation type="journal article" date="2019" name="Emerg. Microbes Infect.">
        <title>Comprehensive subspecies identification of 175 nontuberculous mycobacteria species based on 7547 genomic profiles.</title>
        <authorList>
            <person name="Matsumoto Y."/>
            <person name="Kinjo T."/>
            <person name="Motooka D."/>
            <person name="Nabeya D."/>
            <person name="Jung N."/>
            <person name="Uechi K."/>
            <person name="Horii T."/>
            <person name="Iida T."/>
            <person name="Fujita J."/>
            <person name="Nakamura S."/>
        </authorList>
    </citation>
    <scope>NUCLEOTIDE SEQUENCE [LARGE SCALE GENOMIC DNA]</scope>
    <source>
        <strain evidence="2 3">JCM 18565</strain>
    </source>
</reference>
<evidence type="ECO:0000313" key="2">
    <source>
        <dbReference type="EMBL" id="GFG83075.1"/>
    </source>
</evidence>
<keyword evidence="2" id="KW-0614">Plasmid</keyword>
<keyword evidence="3" id="KW-1185">Reference proteome</keyword>
<feature type="domain" description="Treble clef zinc finger" evidence="1">
    <location>
        <begin position="404"/>
        <end position="459"/>
    </location>
</feature>
<gene>
    <name evidence="2" type="ORF">MPRG_63510</name>
</gene>
<evidence type="ECO:0000259" key="1">
    <source>
        <dbReference type="Pfam" id="PF14311"/>
    </source>
</evidence>
<dbReference type="PANTHER" id="PTHR37317">
    <property type="entry name" value="BLR8090 PROTEIN"/>
    <property type="match status" value="1"/>
</dbReference>
<comment type="caution">
    <text evidence="2">The sequence shown here is derived from an EMBL/GenBank/DDBJ whole genome shotgun (WGS) entry which is preliminary data.</text>
</comment>
<dbReference type="InterPro" id="IPR025487">
    <property type="entry name" value="DUF4379"/>
</dbReference>
<dbReference type="Gene3D" id="3.40.960.10">
    <property type="entry name" value="VSR Endonuclease"/>
    <property type="match status" value="1"/>
</dbReference>
<name>A0ABQ1CFP0_9MYCO</name>
<dbReference type="Proteomes" id="UP000465240">
    <property type="component" value="Unassembled WGS sequence"/>
</dbReference>
<dbReference type="EMBL" id="BLKX01000002">
    <property type="protein sequence ID" value="GFG83075.1"/>
    <property type="molecule type" value="Genomic_DNA"/>
</dbReference>
<sequence>MTSSTTQTCSTEGCSNPAAFGTRTKPSWCATCIDEILRVGGMRGLEPVAKANAFTLMECLTCGTRAHHKLDYVVGNNSSKLATCRACHWRDWAAMQRSHLQRPAPSIDDARAHAEAHGYEYLGPLTSPSLADDPHHVRCRQCQKLSAERLGDIGFGCACSRNGKSASKATVSTAKARQRAALFKDSGTEALTWWDHTVNSQADFDTASKAATRVVAWVCPTCSCEFTCSVREMVEHPQCPSCEDERRAAWRNEYDALKATAVADHPMLAAAWDDPADPRRVPIAGGWELRRFRCTNGHRPRISPYTFLQSGCPHCRSAETRKSKATSTLAQEHPEVAAQWHPTRNGKLTPDAVVHTSKRSVWWRDAACGHEWEESVRDRNKYQRYLCPQCRTILDSLAYQFPLLANEWSPRNPVTAWHVRPNGTTLFAPEWVCSNDPTHLWIATLTSRTNGSDCPECRETGKSKVELDHLAAAHEIFGKARSGVKLRSIDFTRRPTWTADITVPLPDSRTLVIEYDGGYWHKDKVDIDRAKSLDLVAGGYRVVRLREHPLRSLEINDPRYSELVVYATAPDPQATAVLIKELIEADAEAWT</sequence>
<dbReference type="PANTHER" id="PTHR37317:SF1">
    <property type="entry name" value="ZINC-RIBBON DOMAIN-CONTAINING PROTEIN-RELATED"/>
    <property type="match status" value="1"/>
</dbReference>
<dbReference type="Pfam" id="PF14311">
    <property type="entry name" value="DUF4379"/>
    <property type="match status" value="2"/>
</dbReference>